<gene>
    <name evidence="2" type="ORF">K4H28_14205</name>
</gene>
<evidence type="ECO:0000313" key="3">
    <source>
        <dbReference type="Proteomes" id="UP000825679"/>
    </source>
</evidence>
<evidence type="ECO:0000256" key="1">
    <source>
        <dbReference type="SAM" id="Phobius"/>
    </source>
</evidence>
<sequence>MFRILAVLLGLCTLYIQITSDEAMSLLFVTFAVVFLVYGLGGKKWLAKIDARFHSGFNENPIEEYKKLMKNEVETPPKS</sequence>
<dbReference type="EMBL" id="CP081150">
    <property type="protein sequence ID" value="QZA77419.1"/>
    <property type="molecule type" value="Genomic_DNA"/>
</dbReference>
<accession>A0ABX8Z945</accession>
<keyword evidence="1" id="KW-1133">Transmembrane helix</keyword>
<keyword evidence="1" id="KW-0472">Membrane</keyword>
<keyword evidence="1" id="KW-0812">Transmembrane</keyword>
<reference evidence="2 3" key="1">
    <citation type="submission" date="2021-08" db="EMBL/GenBank/DDBJ databases">
        <title>complete genome sequencing of Deefgea sp. D25.</title>
        <authorList>
            <person name="Bae J.-W."/>
            <person name="Gim D.-H."/>
        </authorList>
    </citation>
    <scope>NUCLEOTIDE SEQUENCE [LARGE SCALE GENOMIC DNA]</scope>
    <source>
        <strain evidence="2 3">D25</strain>
    </source>
</reference>
<feature type="transmembrane region" description="Helical" evidence="1">
    <location>
        <begin position="26"/>
        <end position="46"/>
    </location>
</feature>
<organism evidence="2 3">
    <name type="scientific">Deefgea tanakiae</name>
    <dbReference type="NCBI Taxonomy" id="2865840"/>
    <lineage>
        <taxon>Bacteria</taxon>
        <taxon>Pseudomonadati</taxon>
        <taxon>Pseudomonadota</taxon>
        <taxon>Betaproteobacteria</taxon>
        <taxon>Neisseriales</taxon>
        <taxon>Chitinibacteraceae</taxon>
        <taxon>Deefgea</taxon>
    </lineage>
</organism>
<name>A0ABX8Z945_9NEIS</name>
<proteinExistence type="predicted"/>
<dbReference type="RefSeq" id="WP_221005800.1">
    <property type="nucleotide sequence ID" value="NZ_CP081150.1"/>
</dbReference>
<keyword evidence="3" id="KW-1185">Reference proteome</keyword>
<evidence type="ECO:0000313" key="2">
    <source>
        <dbReference type="EMBL" id="QZA77419.1"/>
    </source>
</evidence>
<protein>
    <submittedName>
        <fullName evidence="2">Uncharacterized protein</fullName>
    </submittedName>
</protein>
<dbReference type="Proteomes" id="UP000825679">
    <property type="component" value="Chromosome"/>
</dbReference>